<name>A0ABW5U7V9_9SPHI</name>
<organism evidence="2 3">
    <name type="scientific">Sphingobacterium populi</name>
    <dbReference type="NCBI Taxonomy" id="1812824"/>
    <lineage>
        <taxon>Bacteria</taxon>
        <taxon>Pseudomonadati</taxon>
        <taxon>Bacteroidota</taxon>
        <taxon>Sphingobacteriia</taxon>
        <taxon>Sphingobacteriales</taxon>
        <taxon>Sphingobacteriaceae</taxon>
        <taxon>Sphingobacterium</taxon>
    </lineage>
</organism>
<evidence type="ECO:0000256" key="1">
    <source>
        <dbReference type="SAM" id="MobiDB-lite"/>
    </source>
</evidence>
<reference evidence="3" key="1">
    <citation type="journal article" date="2019" name="Int. J. Syst. Evol. Microbiol.">
        <title>The Global Catalogue of Microorganisms (GCM) 10K type strain sequencing project: providing services to taxonomists for standard genome sequencing and annotation.</title>
        <authorList>
            <consortium name="The Broad Institute Genomics Platform"/>
            <consortium name="The Broad Institute Genome Sequencing Center for Infectious Disease"/>
            <person name="Wu L."/>
            <person name="Ma J."/>
        </authorList>
    </citation>
    <scope>NUCLEOTIDE SEQUENCE [LARGE SCALE GENOMIC DNA]</scope>
    <source>
        <strain evidence="3">KCTC 42247</strain>
    </source>
</reference>
<feature type="region of interest" description="Disordered" evidence="1">
    <location>
        <begin position="1"/>
        <end position="22"/>
    </location>
</feature>
<evidence type="ECO:0000313" key="3">
    <source>
        <dbReference type="Proteomes" id="UP001597418"/>
    </source>
</evidence>
<feature type="compositionally biased region" description="Polar residues" evidence="1">
    <location>
        <begin position="11"/>
        <end position="21"/>
    </location>
</feature>
<dbReference type="Proteomes" id="UP001597418">
    <property type="component" value="Unassembled WGS sequence"/>
</dbReference>
<proteinExistence type="predicted"/>
<comment type="caution">
    <text evidence="2">The sequence shown here is derived from an EMBL/GenBank/DDBJ whole genome shotgun (WGS) entry which is preliminary data.</text>
</comment>
<evidence type="ECO:0000313" key="2">
    <source>
        <dbReference type="EMBL" id="MFD2741994.1"/>
    </source>
</evidence>
<sequence>MLWHVEYNPHKTPSLSRNSGISKVKIEQRDTSPQQQPVLQTTLQQDADTIILEEIQINRLLFQPDSLQARDYFKKLSQKTTPSWQSIFIDRATLSKPMLPNRGSSTSSLLSIDLLSVIGKLRKSKSVGDDADVVWHSKNHYIEQHFDSLLVKKMTGLTGIKLQEFVRLQRPSVHDISDTVIYELMRYIKTKHENE</sequence>
<gene>
    <name evidence="2" type="ORF">ACFSQ6_01150</name>
</gene>
<accession>A0ABW5U7V9</accession>
<dbReference type="RefSeq" id="WP_156472425.1">
    <property type="nucleotide sequence ID" value="NZ_JBHUMB010000005.1"/>
</dbReference>
<protein>
    <submittedName>
        <fullName evidence="2">Uncharacterized protein</fullName>
    </submittedName>
</protein>
<keyword evidence="3" id="KW-1185">Reference proteome</keyword>
<dbReference type="EMBL" id="JBHUMB010000005">
    <property type="protein sequence ID" value="MFD2741994.1"/>
    <property type="molecule type" value="Genomic_DNA"/>
</dbReference>